<reference evidence="1" key="1">
    <citation type="submission" date="2023-08" db="EMBL/GenBank/DDBJ databases">
        <title>Complete genome sequence of Sinorhizobium chiapanecum ITTG S70 isolated from Acaciella angustissima nodules in Chiapas-Mexico.</title>
        <authorList>
            <person name="Rincon-Rosales R."/>
            <person name="Rogel M.A."/>
            <person name="Rincon-Medina C.I."/>
            <person name="Guerrero G."/>
            <person name="Manzano-Gomez L.A."/>
            <person name="Lopez-Lopez A."/>
            <person name="Rincon Molina F.A."/>
            <person name="Martinez-Romero E."/>
        </authorList>
    </citation>
    <scope>NUCLEOTIDE SEQUENCE</scope>
    <source>
        <strain evidence="1">ITTG S70</strain>
    </source>
</reference>
<organism evidence="1 2">
    <name type="scientific">Sinorhizobium chiapasense</name>
    <dbReference type="NCBI Taxonomy" id="501572"/>
    <lineage>
        <taxon>Bacteria</taxon>
        <taxon>Pseudomonadati</taxon>
        <taxon>Pseudomonadota</taxon>
        <taxon>Alphaproteobacteria</taxon>
        <taxon>Hyphomicrobiales</taxon>
        <taxon>Rhizobiaceae</taxon>
        <taxon>Sinorhizobium/Ensifer group</taxon>
        <taxon>Sinorhizobium</taxon>
    </lineage>
</organism>
<name>A0ABZ2BAS7_9HYPH</name>
<dbReference type="EMBL" id="CP133148">
    <property type="protein sequence ID" value="WVT04619.1"/>
    <property type="molecule type" value="Genomic_DNA"/>
</dbReference>
<dbReference type="RefSeq" id="WP_331373780.1">
    <property type="nucleotide sequence ID" value="NZ_CP133148.1"/>
</dbReference>
<sequence length="154" mass="17208">MKLNVSKEWFEEKAAREGDNEIGAGLMRPRFADQTILYDPAEGSEKGNCTEASVASILGLKLEDVPDLRASGIDQFWPSFYRFFRERGYEALHMPGEWCPDVLYLAAGKSPRDALHMVLMKGGELVHDPHPSKAGIEKQEHVWLVVPIDPGARA</sequence>
<proteinExistence type="predicted"/>
<keyword evidence="2" id="KW-1185">Reference proteome</keyword>
<evidence type="ECO:0000313" key="1">
    <source>
        <dbReference type="EMBL" id="WVT04619.1"/>
    </source>
</evidence>
<evidence type="ECO:0000313" key="2">
    <source>
        <dbReference type="Proteomes" id="UP001432360"/>
    </source>
</evidence>
<dbReference type="Proteomes" id="UP001432360">
    <property type="component" value="Chromosome"/>
</dbReference>
<accession>A0ABZ2BAS7</accession>
<protein>
    <submittedName>
        <fullName evidence="1">Uncharacterized protein</fullName>
    </submittedName>
</protein>
<gene>
    <name evidence="1" type="ORF">RB548_04195</name>
</gene>